<organism evidence="1 2">
    <name type="scientific">Candidatus Epulonipiscium fishelsonii</name>
    <dbReference type="NCBI Taxonomy" id="77094"/>
    <lineage>
        <taxon>Bacteria</taxon>
        <taxon>Bacillati</taxon>
        <taxon>Bacillota</taxon>
        <taxon>Clostridia</taxon>
        <taxon>Lachnospirales</taxon>
        <taxon>Lachnospiraceae</taxon>
        <taxon>Candidatus Epulonipiscium</taxon>
    </lineage>
</organism>
<proteinExistence type="predicted"/>
<name>A0ACC8X9Y9_9FIRM</name>
<gene>
    <name evidence="1" type="ORF">AN640_00430</name>
</gene>
<evidence type="ECO:0000313" key="1">
    <source>
        <dbReference type="EMBL" id="ONI39024.1"/>
    </source>
</evidence>
<protein>
    <submittedName>
        <fullName evidence="1">Maltose O-acetyltransferase</fullName>
    </submittedName>
</protein>
<dbReference type="Proteomes" id="UP000188637">
    <property type="component" value="Unassembled WGS sequence"/>
</dbReference>
<evidence type="ECO:0000313" key="2">
    <source>
        <dbReference type="Proteomes" id="UP000188637"/>
    </source>
</evidence>
<sequence>MTEKEKMLAGELYNAADPTLVKDRARAKKLCQEFNTIDVTDYEGRLKILQELFQTNKSFTIDPTLWVDYGYNVTFGKNFYANHNCIFLDVNTITIGDNVMFASNVQLYTATHPVAAKERISGLELGYPITIGDNTWLGGGSIVCPGVNIGKNVVIGAGSVVSKNIPDNVVAVGNPCKIIRNL</sequence>
<keyword evidence="2" id="KW-1185">Reference proteome</keyword>
<dbReference type="EMBL" id="LJHD01000273">
    <property type="protein sequence ID" value="ONI39024.1"/>
    <property type="molecule type" value="Genomic_DNA"/>
</dbReference>
<comment type="caution">
    <text evidence="1">The sequence shown here is derived from an EMBL/GenBank/DDBJ whole genome shotgun (WGS) entry which is preliminary data.</text>
</comment>
<reference evidence="1" key="1">
    <citation type="submission" date="2016-08" db="EMBL/GenBank/DDBJ databases">
        <authorList>
            <person name="Ngugi D.K."/>
            <person name="Miyake S."/>
            <person name="Stingl U."/>
        </authorList>
    </citation>
    <scope>NUCLEOTIDE SEQUENCE</scope>
    <source>
        <strain evidence="1">SCG-D08WGA-EpuloA1</strain>
    </source>
</reference>
<accession>A0ACC8X9Y9</accession>